<keyword evidence="1" id="KW-0479">Metal-binding</keyword>
<dbReference type="InterPro" id="IPR036409">
    <property type="entry name" value="Aldolase_II/adducin_N_sf"/>
</dbReference>
<dbReference type="PANTHER" id="PTHR22789:SF0">
    <property type="entry name" value="3-OXO-TETRONATE 4-PHOSPHATE DECARBOXYLASE-RELATED"/>
    <property type="match status" value="1"/>
</dbReference>
<keyword evidence="2" id="KW-0456">Lyase</keyword>
<keyword evidence="5" id="KW-1185">Reference proteome</keyword>
<dbReference type="RefSeq" id="WP_338738736.1">
    <property type="nucleotide sequence ID" value="NZ_CP146612.1"/>
</dbReference>
<protein>
    <submittedName>
        <fullName evidence="4">Aldolase</fullName>
    </submittedName>
</protein>
<dbReference type="PANTHER" id="PTHR22789">
    <property type="entry name" value="FUCULOSE PHOSPHATE ALDOLASE"/>
    <property type="match status" value="1"/>
</dbReference>
<evidence type="ECO:0000259" key="3">
    <source>
        <dbReference type="SMART" id="SM01007"/>
    </source>
</evidence>
<dbReference type="InterPro" id="IPR050197">
    <property type="entry name" value="Aldolase_class_II_sugar_metab"/>
</dbReference>
<proteinExistence type="predicted"/>
<accession>A0ABZ2J516</accession>
<evidence type="ECO:0000256" key="2">
    <source>
        <dbReference type="ARBA" id="ARBA00023239"/>
    </source>
</evidence>
<gene>
    <name evidence="4" type="ORF">V8247_03315</name>
</gene>
<dbReference type="NCBIfam" id="NF006413">
    <property type="entry name" value="PRK08660.1"/>
    <property type="match status" value="1"/>
</dbReference>
<evidence type="ECO:0000313" key="5">
    <source>
        <dbReference type="Proteomes" id="UP001375370"/>
    </source>
</evidence>
<dbReference type="Proteomes" id="UP001375370">
    <property type="component" value="Chromosome"/>
</dbReference>
<name>A0ABZ2J516_9CHLR</name>
<dbReference type="InterPro" id="IPR001303">
    <property type="entry name" value="Aldolase_II/adducin_N"/>
</dbReference>
<dbReference type="Gene3D" id="3.40.225.10">
    <property type="entry name" value="Class II aldolase/adducin N-terminal domain"/>
    <property type="match status" value="1"/>
</dbReference>
<sequence length="189" mass="20257">MSRSVPNAQFKKIGKSLFTRGLVSSHSGNLSVRLDGGRMAITRRGSQLGALRDQDIIVTGISTDDDQTQLASVELPVHRAILEATGAGAIVHAHPPHAIALSMTEPEIVSEQAELYELGTIKVLGWNENVKPGAMAEAIAETLKTQKLALVYGHGTFAIGADLEEACKYTAGLEEACQVLWLVKTLRTK</sequence>
<dbReference type="SMART" id="SM01007">
    <property type="entry name" value="Aldolase_II"/>
    <property type="match status" value="1"/>
</dbReference>
<organism evidence="4 5">
    <name type="scientific">Candidatus Dehalogenimonas loeffleri</name>
    <dbReference type="NCBI Taxonomy" id="3127115"/>
    <lineage>
        <taxon>Bacteria</taxon>
        <taxon>Bacillati</taxon>
        <taxon>Chloroflexota</taxon>
        <taxon>Dehalococcoidia</taxon>
        <taxon>Dehalococcoidales</taxon>
        <taxon>Dehalococcoidaceae</taxon>
        <taxon>Dehalogenimonas</taxon>
    </lineage>
</organism>
<reference evidence="4 5" key="1">
    <citation type="submission" date="2024-03" db="EMBL/GenBank/DDBJ databases">
        <title>A Dehalogenimonas Isolated from Estuarine Sediments Dihaloeliminates Chlorinated Alkanes.</title>
        <authorList>
            <person name="Yang Y."/>
            <person name="Wang H."/>
        </authorList>
    </citation>
    <scope>NUCLEOTIDE SEQUENCE [LARGE SCALE GENOMIC DNA]</scope>
    <source>
        <strain evidence="4 5">W</strain>
    </source>
</reference>
<dbReference type="SUPFAM" id="SSF53639">
    <property type="entry name" value="AraD/HMP-PK domain-like"/>
    <property type="match status" value="1"/>
</dbReference>
<evidence type="ECO:0000256" key="1">
    <source>
        <dbReference type="ARBA" id="ARBA00022723"/>
    </source>
</evidence>
<feature type="domain" description="Class II aldolase/adducin N-terminal" evidence="3">
    <location>
        <begin position="8"/>
        <end position="181"/>
    </location>
</feature>
<dbReference type="EMBL" id="CP146612">
    <property type="protein sequence ID" value="WWX26005.1"/>
    <property type="molecule type" value="Genomic_DNA"/>
</dbReference>
<evidence type="ECO:0000313" key="4">
    <source>
        <dbReference type="EMBL" id="WWX26005.1"/>
    </source>
</evidence>
<dbReference type="Pfam" id="PF00596">
    <property type="entry name" value="Aldolase_II"/>
    <property type="match status" value="1"/>
</dbReference>